<dbReference type="Pfam" id="PF00990">
    <property type="entry name" value="GGDEF"/>
    <property type="match status" value="1"/>
</dbReference>
<accession>Q30WR5</accession>
<dbReference type="EMBL" id="CP000112">
    <property type="protein sequence ID" value="ABB39881.1"/>
    <property type="molecule type" value="Genomic_DNA"/>
</dbReference>
<dbReference type="SMART" id="SM00267">
    <property type="entry name" value="GGDEF"/>
    <property type="match status" value="1"/>
</dbReference>
<feature type="domain" description="GGDEF" evidence="4">
    <location>
        <begin position="207"/>
        <end position="339"/>
    </location>
</feature>
<evidence type="ECO:0000256" key="3">
    <source>
        <dbReference type="SAM" id="MobiDB-lite"/>
    </source>
</evidence>
<dbReference type="FunFam" id="3.30.70.270:FF:000001">
    <property type="entry name" value="Diguanylate cyclase domain protein"/>
    <property type="match status" value="1"/>
</dbReference>
<dbReference type="PANTHER" id="PTHR45138">
    <property type="entry name" value="REGULATORY COMPONENTS OF SENSORY TRANSDUCTION SYSTEM"/>
    <property type="match status" value="1"/>
</dbReference>
<organism evidence="5 6">
    <name type="scientific">Oleidesulfovibrio alaskensis (strain ATCC BAA-1058 / DSM 17464 / G20)</name>
    <name type="common">Desulfovibrio alaskensis</name>
    <dbReference type="NCBI Taxonomy" id="207559"/>
    <lineage>
        <taxon>Bacteria</taxon>
        <taxon>Pseudomonadati</taxon>
        <taxon>Thermodesulfobacteriota</taxon>
        <taxon>Desulfovibrionia</taxon>
        <taxon>Desulfovibrionales</taxon>
        <taxon>Desulfovibrionaceae</taxon>
        <taxon>Oleidesulfovibrio</taxon>
    </lineage>
</organism>
<dbReference type="Gene3D" id="3.30.70.270">
    <property type="match status" value="1"/>
</dbReference>
<dbReference type="InterPro" id="IPR050469">
    <property type="entry name" value="Diguanylate_Cyclase"/>
</dbReference>
<sequence length="361" mass="40027">MKQHSETNTVRFTCDRNGVIRHVVSDNAGLFAGIDLPLHINDLTTASAQKRYHAFLDTLTADGFGLCDSLVLRGRTGVRQFAVFGVCKGDCFHMIALQSSPHITNIFSELIHMLNEQGVLLRATQKKAAEARSTGSDNVQLLEDYMIINNELSRNKRELAIRHEQLKKAFSDIEELSRTDPLTGACNRRKVIEFLSAEIDRSKRYGTPLSILSLDIDRFKAINDTYGHAAGDDALIAFCRVCRQQLRKTDLFGRTGGEEFVAVLPHAACRDAQISAERIRRHVEQIHITYNNACVRFTVSIGIAVHEAGENTDTLLRRADAALYRAKTAGRNTVSVAEKSPVMPAETPHGHSPEQPAAGHK</sequence>
<comment type="catalytic activity">
    <reaction evidence="2">
        <text>2 GTP = 3',3'-c-di-GMP + 2 diphosphate</text>
        <dbReference type="Rhea" id="RHEA:24898"/>
        <dbReference type="ChEBI" id="CHEBI:33019"/>
        <dbReference type="ChEBI" id="CHEBI:37565"/>
        <dbReference type="ChEBI" id="CHEBI:58805"/>
        <dbReference type="EC" id="2.7.7.65"/>
    </reaction>
</comment>
<dbReference type="Proteomes" id="UP000002710">
    <property type="component" value="Chromosome"/>
</dbReference>
<dbReference type="NCBIfam" id="TIGR00254">
    <property type="entry name" value="GGDEF"/>
    <property type="match status" value="1"/>
</dbReference>
<evidence type="ECO:0000256" key="1">
    <source>
        <dbReference type="ARBA" id="ARBA00012528"/>
    </source>
</evidence>
<proteinExistence type="predicted"/>
<dbReference type="eggNOG" id="COG3706">
    <property type="taxonomic scope" value="Bacteria"/>
</dbReference>
<dbReference type="SUPFAM" id="SSF55073">
    <property type="entry name" value="Nucleotide cyclase"/>
    <property type="match status" value="1"/>
</dbReference>
<dbReference type="InterPro" id="IPR043128">
    <property type="entry name" value="Rev_trsase/Diguanyl_cyclase"/>
</dbReference>
<dbReference type="AlphaFoldDB" id="Q30WR5"/>
<protein>
    <recommendedName>
        <fullName evidence="1">diguanylate cyclase</fullName>
        <ecNumber evidence="1">2.7.7.65</ecNumber>
    </recommendedName>
</protein>
<dbReference type="KEGG" id="dde:Dde_3087"/>
<dbReference type="RefSeq" id="WP_011368842.1">
    <property type="nucleotide sequence ID" value="NC_007519.1"/>
</dbReference>
<reference evidence="5 6" key="1">
    <citation type="journal article" date="2011" name="J. Bacteriol.">
        <title>Complete genome sequence and updated annotation of Desulfovibrio alaskensis G20.</title>
        <authorList>
            <person name="Hauser L.J."/>
            <person name="Land M.L."/>
            <person name="Brown S.D."/>
            <person name="Larimer F."/>
            <person name="Keller K.L."/>
            <person name="Rapp-Giles B.J."/>
            <person name="Price M.N."/>
            <person name="Lin M."/>
            <person name="Bruce D.C."/>
            <person name="Detter J.C."/>
            <person name="Tapia R."/>
            <person name="Han C.S."/>
            <person name="Goodwin L.A."/>
            <person name="Cheng J.F."/>
            <person name="Pitluck S."/>
            <person name="Copeland A."/>
            <person name="Lucas S."/>
            <person name="Nolan M."/>
            <person name="Lapidus A.L."/>
            <person name="Palumbo A.V."/>
            <person name="Wall J.D."/>
        </authorList>
    </citation>
    <scope>NUCLEOTIDE SEQUENCE [LARGE SCALE GENOMIC DNA]</scope>
    <source>
        <strain evidence="6">ATCC BAA 1058 / DSM 17464 / G20</strain>
    </source>
</reference>
<dbReference type="InterPro" id="IPR000160">
    <property type="entry name" value="GGDEF_dom"/>
</dbReference>
<feature type="region of interest" description="Disordered" evidence="3">
    <location>
        <begin position="334"/>
        <end position="361"/>
    </location>
</feature>
<dbReference type="CDD" id="cd01949">
    <property type="entry name" value="GGDEF"/>
    <property type="match status" value="1"/>
</dbReference>
<dbReference type="PANTHER" id="PTHR45138:SF9">
    <property type="entry name" value="DIGUANYLATE CYCLASE DGCM-RELATED"/>
    <property type="match status" value="1"/>
</dbReference>
<dbReference type="InterPro" id="IPR029787">
    <property type="entry name" value="Nucleotide_cyclase"/>
</dbReference>
<dbReference type="GO" id="GO:0052621">
    <property type="term" value="F:diguanylate cyclase activity"/>
    <property type="evidence" value="ECO:0007669"/>
    <property type="project" value="UniProtKB-EC"/>
</dbReference>
<dbReference type="HOGENOM" id="CLU_000445_11_4_7"/>
<evidence type="ECO:0000259" key="4">
    <source>
        <dbReference type="PROSITE" id="PS50887"/>
    </source>
</evidence>
<evidence type="ECO:0000313" key="6">
    <source>
        <dbReference type="Proteomes" id="UP000002710"/>
    </source>
</evidence>
<evidence type="ECO:0000256" key="2">
    <source>
        <dbReference type="ARBA" id="ARBA00034247"/>
    </source>
</evidence>
<gene>
    <name evidence="5" type="ordered locus">Dde_3087</name>
</gene>
<name>Q30WR5_OLEA2</name>
<dbReference type="PROSITE" id="PS50887">
    <property type="entry name" value="GGDEF"/>
    <property type="match status" value="1"/>
</dbReference>
<dbReference type="STRING" id="207559.Dde_3087"/>
<evidence type="ECO:0000313" key="5">
    <source>
        <dbReference type="EMBL" id="ABB39881.1"/>
    </source>
</evidence>
<keyword evidence="6" id="KW-1185">Reference proteome</keyword>
<dbReference type="EC" id="2.7.7.65" evidence="1"/>